<sequence length="146" mass="15933">MTLLVSAKSPGAEYRHLSAMSTGAECRATADGRLSQRANVYSAPRYLALRCLSSAPRVIFEISFGDGLFVKFFFAKGQIVKFFGNSATRMLHVVRAFLLLLVGKISVCAAADMWTSANNDRRCAMLLLFRIAQCIRKAKGVFATAG</sequence>
<organism evidence="1 2">
    <name type="scientific">Oryza sativa subsp. japonica</name>
    <name type="common">Rice</name>
    <dbReference type="NCBI Taxonomy" id="39947"/>
    <lineage>
        <taxon>Eukaryota</taxon>
        <taxon>Viridiplantae</taxon>
        <taxon>Streptophyta</taxon>
        <taxon>Embryophyta</taxon>
        <taxon>Tracheophyta</taxon>
        <taxon>Spermatophyta</taxon>
        <taxon>Magnoliopsida</taxon>
        <taxon>Liliopsida</taxon>
        <taxon>Poales</taxon>
        <taxon>Poaceae</taxon>
        <taxon>BOP clade</taxon>
        <taxon>Oryzoideae</taxon>
        <taxon>Oryzeae</taxon>
        <taxon>Oryzinae</taxon>
        <taxon>Oryza</taxon>
        <taxon>Oryza sativa</taxon>
    </lineage>
</organism>
<accession>Q6L578</accession>
<gene>
    <name evidence="1" type="primary">OJ1008_D08.3</name>
</gene>
<name>Q6L578_ORYSJ</name>
<reference evidence="2" key="2">
    <citation type="journal article" date="2008" name="Nucleic Acids Res.">
        <title>The rice annotation project database (RAP-DB): 2008 update.</title>
        <authorList>
            <consortium name="The rice annotation project (RAP)"/>
        </authorList>
    </citation>
    <scope>GENOME REANNOTATION</scope>
    <source>
        <strain evidence="2">cv. Nipponbare</strain>
    </source>
</reference>
<proteinExistence type="predicted"/>
<dbReference type="Proteomes" id="UP000000763">
    <property type="component" value="Chromosome 5"/>
</dbReference>
<dbReference type="EMBL" id="AC104705">
    <property type="protein sequence ID" value="AAT44171.1"/>
    <property type="molecule type" value="Genomic_DNA"/>
</dbReference>
<reference evidence="2" key="1">
    <citation type="journal article" date="2005" name="Nature">
        <title>The map-based sequence of the rice genome.</title>
        <authorList>
            <consortium name="International rice genome sequencing project (IRGSP)"/>
            <person name="Matsumoto T."/>
            <person name="Wu J."/>
            <person name="Kanamori H."/>
            <person name="Katayose Y."/>
            <person name="Fujisawa M."/>
            <person name="Namiki N."/>
            <person name="Mizuno H."/>
            <person name="Yamamoto K."/>
            <person name="Antonio B.A."/>
            <person name="Baba T."/>
            <person name="Sakata K."/>
            <person name="Nagamura Y."/>
            <person name="Aoki H."/>
            <person name="Arikawa K."/>
            <person name="Arita K."/>
            <person name="Bito T."/>
            <person name="Chiden Y."/>
            <person name="Fujitsuka N."/>
            <person name="Fukunaka R."/>
            <person name="Hamada M."/>
            <person name="Harada C."/>
            <person name="Hayashi A."/>
            <person name="Hijishita S."/>
            <person name="Honda M."/>
            <person name="Hosokawa S."/>
            <person name="Ichikawa Y."/>
            <person name="Idonuma A."/>
            <person name="Iijima M."/>
            <person name="Ikeda M."/>
            <person name="Ikeno M."/>
            <person name="Ito K."/>
            <person name="Ito S."/>
            <person name="Ito T."/>
            <person name="Ito Y."/>
            <person name="Ito Y."/>
            <person name="Iwabuchi A."/>
            <person name="Kamiya K."/>
            <person name="Karasawa W."/>
            <person name="Kurita K."/>
            <person name="Katagiri S."/>
            <person name="Kikuta A."/>
            <person name="Kobayashi H."/>
            <person name="Kobayashi N."/>
            <person name="Machita K."/>
            <person name="Maehara T."/>
            <person name="Masukawa M."/>
            <person name="Mizubayashi T."/>
            <person name="Mukai Y."/>
            <person name="Nagasaki H."/>
            <person name="Nagata Y."/>
            <person name="Naito S."/>
            <person name="Nakashima M."/>
            <person name="Nakama Y."/>
            <person name="Nakamichi Y."/>
            <person name="Nakamura M."/>
            <person name="Meguro A."/>
            <person name="Negishi M."/>
            <person name="Ohta I."/>
            <person name="Ohta T."/>
            <person name="Okamoto M."/>
            <person name="Ono N."/>
            <person name="Saji S."/>
            <person name="Sakaguchi M."/>
            <person name="Sakai K."/>
            <person name="Shibata M."/>
            <person name="Shimokawa T."/>
            <person name="Song J."/>
            <person name="Takazaki Y."/>
            <person name="Terasawa K."/>
            <person name="Tsugane M."/>
            <person name="Tsuji K."/>
            <person name="Ueda S."/>
            <person name="Waki K."/>
            <person name="Yamagata H."/>
            <person name="Yamamoto M."/>
            <person name="Yamamoto S."/>
            <person name="Yamane H."/>
            <person name="Yoshiki S."/>
            <person name="Yoshihara R."/>
            <person name="Yukawa K."/>
            <person name="Zhong H."/>
            <person name="Yano M."/>
            <person name="Yuan Q."/>
            <person name="Ouyang S."/>
            <person name="Liu J."/>
            <person name="Jones K.M."/>
            <person name="Gansberger K."/>
            <person name="Moffat K."/>
            <person name="Hill J."/>
            <person name="Bera J."/>
            <person name="Fadrosh D."/>
            <person name="Jin S."/>
            <person name="Johri S."/>
            <person name="Kim M."/>
            <person name="Overton L."/>
            <person name="Reardon M."/>
            <person name="Tsitrin T."/>
            <person name="Vuong H."/>
            <person name="Weaver B."/>
            <person name="Ciecko A."/>
            <person name="Tallon L."/>
            <person name="Jackson J."/>
            <person name="Pai G."/>
            <person name="Aken S.V."/>
            <person name="Utterback T."/>
            <person name="Reidmuller S."/>
            <person name="Feldblyum T."/>
            <person name="Hsiao J."/>
            <person name="Zismann V."/>
            <person name="Iobst S."/>
            <person name="de Vazeille A.R."/>
            <person name="Buell C.R."/>
            <person name="Ying K."/>
            <person name="Li Y."/>
            <person name="Lu T."/>
            <person name="Huang Y."/>
            <person name="Zhao Q."/>
            <person name="Feng Q."/>
            <person name="Zhang L."/>
            <person name="Zhu J."/>
            <person name="Weng Q."/>
            <person name="Mu J."/>
            <person name="Lu Y."/>
            <person name="Fan D."/>
            <person name="Liu Y."/>
            <person name="Guan J."/>
            <person name="Zhang Y."/>
            <person name="Yu S."/>
            <person name="Liu X."/>
            <person name="Zhang Y."/>
            <person name="Hong G."/>
            <person name="Han B."/>
            <person name="Choisne N."/>
            <person name="Demange N."/>
            <person name="Orjeda G."/>
            <person name="Samain S."/>
            <person name="Cattolico L."/>
            <person name="Pelletier E."/>
            <person name="Couloux A."/>
            <person name="Segurens B."/>
            <person name="Wincker P."/>
            <person name="D'Hont A."/>
            <person name="Scarpelli C."/>
            <person name="Weissenbach J."/>
            <person name="Salanoubat M."/>
            <person name="Quetier F."/>
            <person name="Yu Y."/>
            <person name="Kim H.R."/>
            <person name="Rambo T."/>
            <person name="Currie J."/>
            <person name="Collura K."/>
            <person name="Luo M."/>
            <person name="Yang T."/>
            <person name="Ammiraju J.S.S."/>
            <person name="Engler F."/>
            <person name="Soderlund C."/>
            <person name="Wing R.A."/>
            <person name="Palmer L.E."/>
            <person name="de la Bastide M."/>
            <person name="Spiegel L."/>
            <person name="Nascimento L."/>
            <person name="Zutavern T."/>
            <person name="O'Shaughnessy A."/>
            <person name="Dike S."/>
            <person name="Dedhia N."/>
            <person name="Preston R."/>
            <person name="Balija V."/>
            <person name="McCombie W.R."/>
            <person name="Chow T."/>
            <person name="Chen H."/>
            <person name="Chung M."/>
            <person name="Chen C."/>
            <person name="Shaw J."/>
            <person name="Wu H."/>
            <person name="Hsiao K."/>
            <person name="Chao Y."/>
            <person name="Chu M."/>
            <person name="Cheng C."/>
            <person name="Hour A."/>
            <person name="Lee P."/>
            <person name="Lin S."/>
            <person name="Lin Y."/>
            <person name="Liou J."/>
            <person name="Liu S."/>
            <person name="Hsing Y."/>
            <person name="Raghuvanshi S."/>
            <person name="Mohanty A."/>
            <person name="Bharti A.K."/>
            <person name="Gaur A."/>
            <person name="Gupta V."/>
            <person name="Kumar D."/>
            <person name="Ravi V."/>
            <person name="Vij S."/>
            <person name="Kapur A."/>
            <person name="Khurana P."/>
            <person name="Khurana P."/>
            <person name="Khurana J.P."/>
            <person name="Tyagi A.K."/>
            <person name="Gaikwad K."/>
            <person name="Singh A."/>
            <person name="Dalal V."/>
            <person name="Srivastava S."/>
            <person name="Dixit A."/>
            <person name="Pal A.K."/>
            <person name="Ghazi I.A."/>
            <person name="Yadav M."/>
            <person name="Pandit A."/>
            <person name="Bhargava A."/>
            <person name="Sureshbabu K."/>
            <person name="Batra K."/>
            <person name="Sharma T.R."/>
            <person name="Mohapatra T."/>
            <person name="Singh N.K."/>
            <person name="Messing J."/>
            <person name="Nelson A.B."/>
            <person name="Fuks G."/>
            <person name="Kavchok S."/>
            <person name="Keizer G."/>
            <person name="Linton E."/>
            <person name="Llaca V."/>
            <person name="Song R."/>
            <person name="Tanyolac B."/>
            <person name="Young S."/>
            <person name="Ho-Il K."/>
            <person name="Hahn J.H."/>
            <person name="Sangsakoo G."/>
            <person name="Vanavichit A."/>
            <person name="de Mattos Luiz.A.T."/>
            <person name="Zimmer P.D."/>
            <person name="Malone G."/>
            <person name="Dellagostin O."/>
            <person name="de Oliveira A.C."/>
            <person name="Bevan M."/>
            <person name="Bancroft I."/>
            <person name="Minx P."/>
            <person name="Cordum H."/>
            <person name="Wilson R."/>
            <person name="Cheng Z."/>
            <person name="Jin W."/>
            <person name="Jiang J."/>
            <person name="Leong S.A."/>
            <person name="Iwama H."/>
            <person name="Gojobori T."/>
            <person name="Itoh T."/>
            <person name="Niimura Y."/>
            <person name="Fujii Y."/>
            <person name="Habara T."/>
            <person name="Sakai H."/>
            <person name="Sato Y."/>
            <person name="Wilson G."/>
            <person name="Kumar K."/>
            <person name="McCouch S."/>
            <person name="Juretic N."/>
            <person name="Hoen D."/>
            <person name="Wright S."/>
            <person name="Bruskiewich R."/>
            <person name="Bureau T."/>
            <person name="Miyao A."/>
            <person name="Hirochika H."/>
            <person name="Nishikawa T."/>
            <person name="Kadowaki K."/>
            <person name="Sugiura M."/>
            <person name="Burr B."/>
            <person name="Sasaki T."/>
        </authorList>
    </citation>
    <scope>NUCLEOTIDE SEQUENCE [LARGE SCALE GENOMIC DNA]</scope>
    <source>
        <strain evidence="2">cv. Nipponbare</strain>
    </source>
</reference>
<evidence type="ECO:0000313" key="2">
    <source>
        <dbReference type="Proteomes" id="UP000000763"/>
    </source>
</evidence>
<dbReference type="AlphaFoldDB" id="Q6L578"/>
<protein>
    <submittedName>
        <fullName evidence="1">Uncharacterized protein</fullName>
    </submittedName>
</protein>
<evidence type="ECO:0000313" key="1">
    <source>
        <dbReference type="EMBL" id="AAT44171.1"/>
    </source>
</evidence>